<protein>
    <submittedName>
        <fullName evidence="1">Uncharacterized protein</fullName>
    </submittedName>
</protein>
<reference evidence="2" key="1">
    <citation type="journal article" date="2019" name="Int. J. Syst. Evol. Microbiol.">
        <title>The Global Catalogue of Microorganisms (GCM) 10K type strain sequencing project: providing services to taxonomists for standard genome sequencing and annotation.</title>
        <authorList>
            <consortium name="The Broad Institute Genomics Platform"/>
            <consortium name="The Broad Institute Genome Sequencing Center for Infectious Disease"/>
            <person name="Wu L."/>
            <person name="Ma J."/>
        </authorList>
    </citation>
    <scope>NUCLEOTIDE SEQUENCE [LARGE SCALE GENOMIC DNA]</scope>
    <source>
        <strain evidence="2">JCM 17551</strain>
    </source>
</reference>
<dbReference type="Proteomes" id="UP001501565">
    <property type="component" value="Unassembled WGS sequence"/>
</dbReference>
<name>A0ABP7MJ85_9GAMM</name>
<evidence type="ECO:0000313" key="1">
    <source>
        <dbReference type="EMBL" id="GAA3924323.1"/>
    </source>
</evidence>
<proteinExistence type="predicted"/>
<comment type="caution">
    <text evidence="1">The sequence shown here is derived from an EMBL/GenBank/DDBJ whole genome shotgun (WGS) entry which is preliminary data.</text>
</comment>
<gene>
    <name evidence="1" type="ORF">GCM10022277_20190</name>
</gene>
<evidence type="ECO:0000313" key="2">
    <source>
        <dbReference type="Proteomes" id="UP001501565"/>
    </source>
</evidence>
<accession>A0ABP7MJ85</accession>
<dbReference type="RefSeq" id="WP_344798167.1">
    <property type="nucleotide sequence ID" value="NZ_BAABBN010000007.1"/>
</dbReference>
<keyword evidence="2" id="KW-1185">Reference proteome</keyword>
<organism evidence="1 2">
    <name type="scientific">Litoribacillus peritrichatus</name>
    <dbReference type="NCBI Taxonomy" id="718191"/>
    <lineage>
        <taxon>Bacteria</taxon>
        <taxon>Pseudomonadati</taxon>
        <taxon>Pseudomonadota</taxon>
        <taxon>Gammaproteobacteria</taxon>
        <taxon>Oceanospirillales</taxon>
        <taxon>Oceanospirillaceae</taxon>
        <taxon>Litoribacillus</taxon>
    </lineage>
</organism>
<dbReference type="EMBL" id="BAABBN010000007">
    <property type="protein sequence ID" value="GAA3924323.1"/>
    <property type="molecule type" value="Genomic_DNA"/>
</dbReference>
<sequence length="53" mass="6000">MALGERLKYATEQAKKSAEDLFKKKPIEIQQELVKEVVLGNVENLAKPDNKSE</sequence>